<keyword evidence="5 8" id="KW-1133">Transmembrane helix</keyword>
<dbReference type="GO" id="GO:0005886">
    <property type="term" value="C:plasma membrane"/>
    <property type="evidence" value="ECO:0007669"/>
    <property type="project" value="UniProtKB-SubCell"/>
</dbReference>
<evidence type="ECO:0000259" key="9">
    <source>
        <dbReference type="PROSITE" id="PS50893"/>
    </source>
</evidence>
<dbReference type="Pfam" id="PF00005">
    <property type="entry name" value="ABC_tran"/>
    <property type="match status" value="1"/>
</dbReference>
<dbReference type="InterPro" id="IPR003593">
    <property type="entry name" value="AAA+_ATPase"/>
</dbReference>
<dbReference type="PROSITE" id="PS00211">
    <property type="entry name" value="ABC_TRANSPORTER_1"/>
    <property type="match status" value="1"/>
</dbReference>
<dbReference type="GO" id="GO:0005524">
    <property type="term" value="F:ATP binding"/>
    <property type="evidence" value="ECO:0007669"/>
    <property type="project" value="UniProtKB-KW"/>
</dbReference>
<feature type="compositionally biased region" description="Basic and acidic residues" evidence="7">
    <location>
        <begin position="1"/>
        <end position="10"/>
    </location>
</feature>
<dbReference type="InterPro" id="IPR036640">
    <property type="entry name" value="ABC1_TM_sf"/>
</dbReference>
<organism evidence="11 12">
    <name type="scientific">Eiseniibacteriota bacterium</name>
    <dbReference type="NCBI Taxonomy" id="2212470"/>
    <lineage>
        <taxon>Bacteria</taxon>
        <taxon>Candidatus Eiseniibacteriota</taxon>
    </lineage>
</organism>
<dbReference type="PANTHER" id="PTHR43394">
    <property type="entry name" value="ATP-DEPENDENT PERMEASE MDL1, MITOCHONDRIAL"/>
    <property type="match status" value="1"/>
</dbReference>
<evidence type="ECO:0000256" key="4">
    <source>
        <dbReference type="ARBA" id="ARBA00022840"/>
    </source>
</evidence>
<dbReference type="Gene3D" id="1.20.1560.10">
    <property type="entry name" value="ABC transporter type 1, transmembrane domain"/>
    <property type="match status" value="1"/>
</dbReference>
<name>A0A948WB06_UNCEI</name>
<sequence length="661" mass="73829">MSTEQSDKQAETPTDSNTREDGMTSRNVMGSGTLKGVKAHLRWLWGYWRPHTPILISLTLFTLVSTAVAVAYPLVFRWVIDRLTEIVGQSSEGAKIVSVMTALGFIALGRIVAGLYPATRALMNLRLDKDIREDVFGHLMQKDYCFNNAFRTGDVVTRLTDDIYEFPKISWFGCSGIFRAIESASKMLFCLGVMMTLNWKLTLVSVIPLPIMMWLFYNLRHKIRLYVQASQESISKTSDLLEAAFSGIRIVKAFRAEEGQSNRLSELMKERRGIFLGLMKIQTVLWSLDTLASRVGQMIVIAVGGYMVIRGEMTIGTLFAFYVFLDMLAHPMMDLPHLFMTGQQAFVSIDRVEEIKQYPVKITREKGDELDEIQKIAFDNVSFAYDDGRMTVSEATFQISAGSRVAIVGPVASGKSTLLKLLAGILIPQKGEVRVNGRLFSEWDWDSYRRHLGYVPQEGVLFSKSVAENVLFGRSVPDAENMALTNEGAAGDTAEDMAVDTIAETAQDEEWTRRCLSIAQMNQDLKVLPEGMQTMVGQKGSLVSGGQKQRIAIARALAGRPRVLLLDDCTAALDAHNEDRFWERLDNEFGNCTCFIVSHRLATIRRADRILVLNGGRLVDQGTHDELAVRCDTYRKFLITEHRKAHLKASAGGVTSAKAQV</sequence>
<keyword evidence="4 11" id="KW-0067">ATP-binding</keyword>
<dbReference type="SUPFAM" id="SSF90123">
    <property type="entry name" value="ABC transporter transmembrane region"/>
    <property type="match status" value="1"/>
</dbReference>
<evidence type="ECO:0000256" key="6">
    <source>
        <dbReference type="ARBA" id="ARBA00023136"/>
    </source>
</evidence>
<dbReference type="InterPro" id="IPR039421">
    <property type="entry name" value="Type_1_exporter"/>
</dbReference>
<feature type="transmembrane region" description="Helical" evidence="8">
    <location>
        <begin position="298"/>
        <end position="325"/>
    </location>
</feature>
<dbReference type="SMART" id="SM00382">
    <property type="entry name" value="AAA"/>
    <property type="match status" value="1"/>
</dbReference>
<evidence type="ECO:0000313" key="11">
    <source>
        <dbReference type="EMBL" id="MBU2689528.1"/>
    </source>
</evidence>
<evidence type="ECO:0000256" key="7">
    <source>
        <dbReference type="SAM" id="MobiDB-lite"/>
    </source>
</evidence>
<evidence type="ECO:0000256" key="1">
    <source>
        <dbReference type="ARBA" id="ARBA00004651"/>
    </source>
</evidence>
<comment type="caution">
    <text evidence="11">The sequence shown here is derived from an EMBL/GenBank/DDBJ whole genome shotgun (WGS) entry which is preliminary data.</text>
</comment>
<dbReference type="SUPFAM" id="SSF52540">
    <property type="entry name" value="P-loop containing nucleoside triphosphate hydrolases"/>
    <property type="match status" value="1"/>
</dbReference>
<evidence type="ECO:0000256" key="8">
    <source>
        <dbReference type="SAM" id="Phobius"/>
    </source>
</evidence>
<dbReference type="EMBL" id="JAHJDP010000011">
    <property type="protein sequence ID" value="MBU2689528.1"/>
    <property type="molecule type" value="Genomic_DNA"/>
</dbReference>
<dbReference type="CDD" id="cd07346">
    <property type="entry name" value="ABC_6TM_exporters"/>
    <property type="match status" value="1"/>
</dbReference>
<dbReference type="Proteomes" id="UP000777784">
    <property type="component" value="Unassembled WGS sequence"/>
</dbReference>
<dbReference type="InterPro" id="IPR017871">
    <property type="entry name" value="ABC_transporter-like_CS"/>
</dbReference>
<feature type="region of interest" description="Disordered" evidence="7">
    <location>
        <begin position="1"/>
        <end position="30"/>
    </location>
</feature>
<feature type="transmembrane region" description="Helical" evidence="8">
    <location>
        <begin position="96"/>
        <end position="116"/>
    </location>
</feature>
<dbReference type="Pfam" id="PF00664">
    <property type="entry name" value="ABC_membrane"/>
    <property type="match status" value="1"/>
</dbReference>
<comment type="subcellular location">
    <subcellularLocation>
        <location evidence="1">Cell membrane</location>
        <topology evidence="1">Multi-pass membrane protein</topology>
    </subcellularLocation>
</comment>
<evidence type="ECO:0000256" key="3">
    <source>
        <dbReference type="ARBA" id="ARBA00022741"/>
    </source>
</evidence>
<keyword evidence="3" id="KW-0547">Nucleotide-binding</keyword>
<gene>
    <name evidence="11" type="ORF">KJ970_01250</name>
</gene>
<dbReference type="Gene3D" id="3.40.50.300">
    <property type="entry name" value="P-loop containing nucleotide triphosphate hydrolases"/>
    <property type="match status" value="1"/>
</dbReference>
<feature type="domain" description="ABC transmembrane type-1" evidence="10">
    <location>
        <begin position="58"/>
        <end position="344"/>
    </location>
</feature>
<feature type="transmembrane region" description="Helical" evidence="8">
    <location>
        <begin position="54"/>
        <end position="75"/>
    </location>
</feature>
<dbReference type="PROSITE" id="PS50929">
    <property type="entry name" value="ABC_TM1F"/>
    <property type="match status" value="1"/>
</dbReference>
<dbReference type="InterPro" id="IPR011527">
    <property type="entry name" value="ABC1_TM_dom"/>
</dbReference>
<feature type="transmembrane region" description="Helical" evidence="8">
    <location>
        <begin position="197"/>
        <end position="217"/>
    </location>
</feature>
<keyword evidence="6 8" id="KW-0472">Membrane</keyword>
<keyword evidence="2 8" id="KW-0812">Transmembrane</keyword>
<evidence type="ECO:0000259" key="10">
    <source>
        <dbReference type="PROSITE" id="PS50929"/>
    </source>
</evidence>
<evidence type="ECO:0000256" key="2">
    <source>
        <dbReference type="ARBA" id="ARBA00022692"/>
    </source>
</evidence>
<evidence type="ECO:0000256" key="5">
    <source>
        <dbReference type="ARBA" id="ARBA00022989"/>
    </source>
</evidence>
<proteinExistence type="predicted"/>
<dbReference type="PROSITE" id="PS50893">
    <property type="entry name" value="ABC_TRANSPORTER_2"/>
    <property type="match status" value="1"/>
</dbReference>
<evidence type="ECO:0000313" key="12">
    <source>
        <dbReference type="Proteomes" id="UP000777784"/>
    </source>
</evidence>
<accession>A0A948WB06</accession>
<reference evidence="11" key="1">
    <citation type="submission" date="2021-05" db="EMBL/GenBank/DDBJ databases">
        <title>Energy efficiency and biological interactions define the core microbiome of deep oligotrophic groundwater.</title>
        <authorList>
            <person name="Mehrshad M."/>
            <person name="Lopez-Fernandez M."/>
            <person name="Bell E."/>
            <person name="Bernier-Latmani R."/>
            <person name="Bertilsson S."/>
            <person name="Dopson M."/>
        </authorList>
    </citation>
    <scope>NUCLEOTIDE SEQUENCE</scope>
    <source>
        <strain evidence="11">Modern_marine.mb.64</strain>
    </source>
</reference>
<dbReference type="InterPro" id="IPR003439">
    <property type="entry name" value="ABC_transporter-like_ATP-bd"/>
</dbReference>
<dbReference type="GO" id="GO:0016887">
    <property type="term" value="F:ATP hydrolysis activity"/>
    <property type="evidence" value="ECO:0007669"/>
    <property type="project" value="InterPro"/>
</dbReference>
<protein>
    <submittedName>
        <fullName evidence="11">ABC transporter ATP-binding protein/permease</fullName>
    </submittedName>
</protein>
<dbReference type="GO" id="GO:0015421">
    <property type="term" value="F:ABC-type oligopeptide transporter activity"/>
    <property type="evidence" value="ECO:0007669"/>
    <property type="project" value="TreeGrafter"/>
</dbReference>
<dbReference type="InterPro" id="IPR027417">
    <property type="entry name" value="P-loop_NTPase"/>
</dbReference>
<dbReference type="PANTHER" id="PTHR43394:SF1">
    <property type="entry name" value="ATP-BINDING CASSETTE SUB-FAMILY B MEMBER 10, MITOCHONDRIAL"/>
    <property type="match status" value="1"/>
</dbReference>
<dbReference type="AlphaFoldDB" id="A0A948WB06"/>
<feature type="domain" description="ABC transporter" evidence="9">
    <location>
        <begin position="376"/>
        <end position="640"/>
    </location>
</feature>